<proteinExistence type="predicted"/>
<dbReference type="Proteomes" id="UP000503441">
    <property type="component" value="Chromosome"/>
</dbReference>
<organism evidence="3 4">
    <name type="scientific">Leucobacter coleopterorum</name>
    <dbReference type="NCBI Taxonomy" id="2714933"/>
    <lineage>
        <taxon>Bacteria</taxon>
        <taxon>Bacillati</taxon>
        <taxon>Actinomycetota</taxon>
        <taxon>Actinomycetes</taxon>
        <taxon>Micrococcales</taxon>
        <taxon>Microbacteriaceae</taxon>
        <taxon>Leucobacter</taxon>
    </lineage>
</organism>
<dbReference type="PANTHER" id="PTHR43540">
    <property type="entry name" value="PEROXYUREIDOACRYLATE/UREIDOACRYLATE AMIDOHYDROLASE-RELATED"/>
    <property type="match status" value="1"/>
</dbReference>
<name>A0ABX6JYW3_9MICO</name>
<dbReference type="PANTHER" id="PTHR43540:SF1">
    <property type="entry name" value="ISOCHORISMATASE HYDROLASE"/>
    <property type="match status" value="1"/>
</dbReference>
<dbReference type="Gene3D" id="3.40.50.850">
    <property type="entry name" value="Isochorismatase-like"/>
    <property type="match status" value="1"/>
</dbReference>
<sequence length="185" mass="19682">MDISSNAALIVIDVQQGFDDSAFWGARNNPEAEQNIARLVTAWQAAGRPIVMVRHNSAHPDSPLNAEKKGNSLKPFLTSVEPALAITKSVNSSFYGTPDLAAWLTEAGISQLVLCGIQTNMCVETTARMAGNLGYDTIVAIDACHTFDLTGPDGTVLSADDLTRATATSLHGGRFARVVHTDELV</sequence>
<protein>
    <submittedName>
        <fullName evidence="3">Cysteine hydrolase</fullName>
    </submittedName>
</protein>
<evidence type="ECO:0000313" key="3">
    <source>
        <dbReference type="EMBL" id="QIM19513.1"/>
    </source>
</evidence>
<accession>A0ABX6JYW3</accession>
<reference evidence="3 4" key="1">
    <citation type="submission" date="2020-03" db="EMBL/GenBank/DDBJ databases">
        <title>Leucobacter sp. nov., isolated from beetles.</title>
        <authorList>
            <person name="Hyun D.-W."/>
            <person name="Bae J.-W."/>
        </authorList>
    </citation>
    <scope>NUCLEOTIDE SEQUENCE [LARGE SCALE GENOMIC DNA]</scope>
    <source>
        <strain evidence="3 4">HDW9A</strain>
    </source>
</reference>
<dbReference type="CDD" id="cd01014">
    <property type="entry name" value="nicotinamidase_related"/>
    <property type="match status" value="1"/>
</dbReference>
<feature type="domain" description="Isochorismatase-like" evidence="2">
    <location>
        <begin position="7"/>
        <end position="150"/>
    </location>
</feature>
<evidence type="ECO:0000313" key="4">
    <source>
        <dbReference type="Proteomes" id="UP000503441"/>
    </source>
</evidence>
<evidence type="ECO:0000256" key="1">
    <source>
        <dbReference type="ARBA" id="ARBA00022801"/>
    </source>
</evidence>
<gene>
    <name evidence="3" type="ORF">G7066_14705</name>
</gene>
<evidence type="ECO:0000259" key="2">
    <source>
        <dbReference type="Pfam" id="PF00857"/>
    </source>
</evidence>
<dbReference type="RefSeq" id="WP_166331755.1">
    <property type="nucleotide sequence ID" value="NZ_CP049933.1"/>
</dbReference>
<dbReference type="EMBL" id="CP049933">
    <property type="protein sequence ID" value="QIM19513.1"/>
    <property type="molecule type" value="Genomic_DNA"/>
</dbReference>
<dbReference type="GO" id="GO:0016787">
    <property type="term" value="F:hydrolase activity"/>
    <property type="evidence" value="ECO:0007669"/>
    <property type="project" value="UniProtKB-KW"/>
</dbReference>
<dbReference type="InterPro" id="IPR036380">
    <property type="entry name" value="Isochorismatase-like_sf"/>
</dbReference>
<keyword evidence="4" id="KW-1185">Reference proteome</keyword>
<dbReference type="InterPro" id="IPR000868">
    <property type="entry name" value="Isochorismatase-like_dom"/>
</dbReference>
<keyword evidence="1 3" id="KW-0378">Hydrolase</keyword>
<dbReference type="Pfam" id="PF00857">
    <property type="entry name" value="Isochorismatase"/>
    <property type="match status" value="1"/>
</dbReference>
<dbReference type="SUPFAM" id="SSF52499">
    <property type="entry name" value="Isochorismatase-like hydrolases"/>
    <property type="match status" value="1"/>
</dbReference>
<dbReference type="InterPro" id="IPR050272">
    <property type="entry name" value="Isochorismatase-like_hydrls"/>
</dbReference>